<dbReference type="EMBL" id="CM046118">
    <property type="protein sequence ID" value="KAI8438071.1"/>
    <property type="molecule type" value="Genomic_DNA"/>
</dbReference>
<dbReference type="Proteomes" id="UP001064048">
    <property type="component" value="Chromosome 18"/>
</dbReference>
<evidence type="ECO:0000313" key="1">
    <source>
        <dbReference type="EMBL" id="KAI8438071.1"/>
    </source>
</evidence>
<evidence type="ECO:0000313" key="2">
    <source>
        <dbReference type="Proteomes" id="UP001064048"/>
    </source>
</evidence>
<organism evidence="1 2">
    <name type="scientific">Choristoneura fumiferana</name>
    <name type="common">Spruce budworm moth</name>
    <name type="synonym">Archips fumiferana</name>
    <dbReference type="NCBI Taxonomy" id="7141"/>
    <lineage>
        <taxon>Eukaryota</taxon>
        <taxon>Metazoa</taxon>
        <taxon>Ecdysozoa</taxon>
        <taxon>Arthropoda</taxon>
        <taxon>Hexapoda</taxon>
        <taxon>Insecta</taxon>
        <taxon>Pterygota</taxon>
        <taxon>Neoptera</taxon>
        <taxon>Endopterygota</taxon>
        <taxon>Lepidoptera</taxon>
        <taxon>Glossata</taxon>
        <taxon>Ditrysia</taxon>
        <taxon>Tortricoidea</taxon>
        <taxon>Tortricidae</taxon>
        <taxon>Tortricinae</taxon>
        <taxon>Choristoneura</taxon>
    </lineage>
</organism>
<proteinExistence type="predicted"/>
<protein>
    <submittedName>
        <fullName evidence="1">Uncharacterized protein</fullName>
    </submittedName>
</protein>
<name>A0ACC0KND1_CHOFU</name>
<comment type="caution">
    <text evidence="1">The sequence shown here is derived from an EMBL/GenBank/DDBJ whole genome shotgun (WGS) entry which is preliminary data.</text>
</comment>
<gene>
    <name evidence="1" type="ORF">MSG28_010715</name>
</gene>
<reference evidence="1 2" key="1">
    <citation type="journal article" date="2022" name="Genome Biol. Evol.">
        <title>The Spruce Budworm Genome: Reconstructing the Evolutionary History of Antifreeze Proteins.</title>
        <authorList>
            <person name="Beliveau C."/>
            <person name="Gagne P."/>
            <person name="Picq S."/>
            <person name="Vernygora O."/>
            <person name="Keeling C.I."/>
            <person name="Pinkney K."/>
            <person name="Doucet D."/>
            <person name="Wen F."/>
            <person name="Johnston J.S."/>
            <person name="Maaroufi H."/>
            <person name="Boyle B."/>
            <person name="Laroche J."/>
            <person name="Dewar K."/>
            <person name="Juretic N."/>
            <person name="Blackburn G."/>
            <person name="Nisole A."/>
            <person name="Brunet B."/>
            <person name="Brandao M."/>
            <person name="Lumley L."/>
            <person name="Duan J."/>
            <person name="Quan G."/>
            <person name="Lucarotti C.J."/>
            <person name="Roe A.D."/>
            <person name="Sperling F.A.H."/>
            <person name="Levesque R.C."/>
            <person name="Cusson M."/>
        </authorList>
    </citation>
    <scope>NUCLEOTIDE SEQUENCE [LARGE SCALE GENOMIC DNA]</scope>
    <source>
        <strain evidence="1">Glfc:IPQL:Cfum</strain>
    </source>
</reference>
<sequence length="235" mass="25908">MEVLSILVLGCALWAVDAYPYYPYYGNVDSLSYGASDSNRGGVALSRYYNPYYTQRAGAGMAAFMFKQPDDQPSQYYLPTTDRRRQTQPDLTYLPPQQNEVFYPQSQQPQSPTESTELAEPTERIDLATTAKTVPEITEPEVEEVEEPVQRPKKRLQKKKQVKRPVEDEEDEDDFAPRMPAAAFFPMFFGYGGRSGSGGMPGGATAVANAYSTGRGGVASSHATAYGAPRPESKA</sequence>
<accession>A0ACC0KND1</accession>
<keyword evidence="2" id="KW-1185">Reference proteome</keyword>